<organism evidence="1 2">
    <name type="scientific">Xanthomonas prunicola</name>
    <dbReference type="NCBI Taxonomy" id="2053930"/>
    <lineage>
        <taxon>Bacteria</taxon>
        <taxon>Pseudomonadati</taxon>
        <taxon>Pseudomonadota</taxon>
        <taxon>Gammaproteobacteria</taxon>
        <taxon>Lysobacterales</taxon>
        <taxon>Lysobacteraceae</taxon>
        <taxon>Xanthomonas</taxon>
    </lineage>
</organism>
<evidence type="ECO:0000313" key="2">
    <source>
        <dbReference type="Proteomes" id="UP001058381"/>
    </source>
</evidence>
<accession>A0A9Q9J4N1</accession>
<dbReference type="RefSeq" id="WP_226426583.1">
    <property type="nucleotide sequence ID" value="NZ_CP096142.1"/>
</dbReference>
<sequence>MADLFPGTRPARAKPRVMMHGDDFGYDGDITLAHMVCPKCGHCGDWMSFENDTEAKRGAPCPICNSKQPETTR</sequence>
<evidence type="ECO:0000313" key="1">
    <source>
        <dbReference type="EMBL" id="UXA66063.1"/>
    </source>
</evidence>
<dbReference type="EMBL" id="CP096142">
    <property type="protein sequence ID" value="UXA66063.1"/>
    <property type="molecule type" value="Genomic_DNA"/>
</dbReference>
<name>A0A9Q9J4N1_9XANT</name>
<dbReference type="GeneID" id="75150323"/>
<proteinExistence type="predicted"/>
<dbReference type="Proteomes" id="UP001058381">
    <property type="component" value="Chromosome"/>
</dbReference>
<protein>
    <submittedName>
        <fullName evidence="1">Uncharacterized protein</fullName>
    </submittedName>
</protein>
<reference evidence="1" key="1">
    <citation type="submission" date="2022-04" db="EMBL/GenBank/DDBJ databases">
        <title>Xanthomonas prunicola pv. tritici, a pathogen causing a previously unreported foliar disease of wheat.</title>
        <authorList>
            <person name="Clavijo F."/>
            <person name="Curland R.D."/>
            <person name="Dill-Macky R."/>
            <person name="Pereyra S."/>
            <person name="Roman-Reyna V."/>
            <person name="Siri M.I."/>
        </authorList>
    </citation>
    <scope>NUCLEOTIDE SEQUENCE</scope>
    <source>
        <strain evidence="1">CIX249</strain>
    </source>
</reference>
<gene>
    <name evidence="1" type="ORF">M0D43_03180</name>
</gene>
<dbReference type="AlphaFoldDB" id="A0A9Q9J4N1"/>